<dbReference type="InterPro" id="IPR039467">
    <property type="entry name" value="TFIIIB_B''_Myb"/>
</dbReference>
<dbReference type="InterPro" id="IPR009057">
    <property type="entry name" value="Homeodomain-like_sf"/>
</dbReference>
<dbReference type="GO" id="GO:0000126">
    <property type="term" value="C:transcription factor TFIIIB complex"/>
    <property type="evidence" value="ECO:0007669"/>
    <property type="project" value="TreeGrafter"/>
</dbReference>
<feature type="region of interest" description="Disordered" evidence="1">
    <location>
        <begin position="1"/>
        <end position="26"/>
    </location>
</feature>
<dbReference type="PANTHER" id="PTHR22929">
    <property type="entry name" value="RNA POLYMERASE III TRANSCRIPTION INITIATION FACTOR B"/>
    <property type="match status" value="1"/>
</dbReference>
<name>A0A2P6QG63_ROSCH</name>
<dbReference type="EMBL" id="PDCK01000043">
    <property type="protein sequence ID" value="PRQ33161.1"/>
    <property type="molecule type" value="Genomic_DNA"/>
</dbReference>
<feature type="compositionally biased region" description="Basic and acidic residues" evidence="1">
    <location>
        <begin position="686"/>
        <end position="705"/>
    </location>
</feature>
<dbReference type="SMART" id="SM00717">
    <property type="entry name" value="SANT"/>
    <property type="match status" value="1"/>
</dbReference>
<feature type="compositionally biased region" description="Basic and acidic residues" evidence="1">
    <location>
        <begin position="463"/>
        <end position="474"/>
    </location>
</feature>
<dbReference type="AlphaFoldDB" id="A0A2P6QG63"/>
<dbReference type="Pfam" id="PF15963">
    <property type="entry name" value="Myb_DNA-bind_7"/>
    <property type="match status" value="1"/>
</dbReference>
<dbReference type="SUPFAM" id="SSF46689">
    <property type="entry name" value="Homeodomain-like"/>
    <property type="match status" value="1"/>
</dbReference>
<gene>
    <name evidence="3" type="ORF">RchiOBHm_Chr5g0054461</name>
</gene>
<feature type="compositionally biased region" description="Acidic residues" evidence="1">
    <location>
        <begin position="734"/>
        <end position="747"/>
    </location>
</feature>
<dbReference type="InterPro" id="IPR001005">
    <property type="entry name" value="SANT/Myb"/>
</dbReference>
<feature type="compositionally biased region" description="Basic residues" evidence="1">
    <location>
        <begin position="435"/>
        <end position="445"/>
    </location>
</feature>
<feature type="compositionally biased region" description="Basic residues" evidence="1">
    <location>
        <begin position="16"/>
        <end position="26"/>
    </location>
</feature>
<dbReference type="Gene3D" id="1.10.10.60">
    <property type="entry name" value="Homeodomain-like"/>
    <property type="match status" value="1"/>
</dbReference>
<dbReference type="Gramene" id="PRQ33161">
    <property type="protein sequence ID" value="PRQ33161"/>
    <property type="gene ID" value="RchiOBHm_Chr5g0054461"/>
</dbReference>
<reference evidence="3 4" key="1">
    <citation type="journal article" date="2018" name="Nat. Genet.">
        <title>The Rosa genome provides new insights in the design of modern roses.</title>
        <authorList>
            <person name="Bendahmane M."/>
        </authorList>
    </citation>
    <scope>NUCLEOTIDE SEQUENCE [LARGE SCALE GENOMIC DNA]</scope>
    <source>
        <strain evidence="4">cv. Old Blush</strain>
    </source>
</reference>
<feature type="compositionally biased region" description="Acidic residues" evidence="1">
    <location>
        <begin position="672"/>
        <end position="685"/>
    </location>
</feature>
<feature type="region of interest" description="Disordered" evidence="1">
    <location>
        <begin position="358"/>
        <end position="487"/>
    </location>
</feature>
<accession>A0A2P6QG63</accession>
<feature type="region of interest" description="Disordered" evidence="1">
    <location>
        <begin position="667"/>
        <end position="747"/>
    </location>
</feature>
<dbReference type="OMA" id="QSANDEF"/>
<keyword evidence="4" id="KW-1185">Reference proteome</keyword>
<dbReference type="PROSITE" id="PS51293">
    <property type="entry name" value="SANT"/>
    <property type="match status" value="1"/>
</dbReference>
<dbReference type="STRING" id="74649.A0A2P6QG63"/>
<sequence length="747" mass="82193">MEDLDFEPTGPVRVTGRFRPKAKPKSTKIASTAAASNFPDVVTEDSIPLSSTVSDTVPSTTSVDVGGVKVTHTVGSSSATSEILGRLEPSGNNEHLWSSVPSLDGDRITNPSESAAADTLQPSVMVAASNGSEGSHSVFGKSASENVDIFSGLECLDDCLTQTTSGAVPASRKSPDKVNGEKCGAPTHCSVESSAFLVCDVAEAQTISDYCATQDPVSCTEAAMSIEHGEIQLETKEIEALDVVFEAPISTGCHAGKFQPKLRVKKGKENPNIPHPEVESTILSQPAHFETGDMDESSFCAFPPGDVHNHVSPTFGDSIAPNPTPNFQVNAESFAETTKLDEAVYGDAVYSEGICAGSHNSGIGKASTVSNRPQSQKRKGSAADEAKDGTSARKSRKRFPHQQVDDSGNNTNEDSFNAENSSDYDGNEDGEHNTERRKKAPRKSKVPVSENEKPVQKRKRTKKAPDEPTKEPTKKKFSHSTRRNRRHVDKSLLEIPEDEIDPQKVPMKDLIRLREYRERVEIKEAAKLKTPASDQSANDEFHMEASHNEENFGFEHMSSDENQVHYRDRVSTSYCSFNYQSFMKKQRPAKWYEQDTELFYEGIEQFGSDFSMIALLFPGRTRDQIKFKFKKEVRHNPLRINEAFRRQSKDNSKYVLVINELQKGAGEKLESNADESSDMAGQEEVELTHDNNREVAKPELDKIEDMETDVAAAEVQHEEPAVAQVHSPMKSDQSDDGDGFGGWDDDF</sequence>
<dbReference type="OrthoDB" id="272624at2759"/>
<dbReference type="GO" id="GO:0070898">
    <property type="term" value="P:RNA polymerase III preinitiation complex assembly"/>
    <property type="evidence" value="ECO:0007669"/>
    <property type="project" value="TreeGrafter"/>
</dbReference>
<comment type="caution">
    <text evidence="3">The sequence shown here is derived from an EMBL/GenBank/DDBJ whole genome shotgun (WGS) entry which is preliminary data.</text>
</comment>
<dbReference type="PANTHER" id="PTHR22929:SF0">
    <property type="entry name" value="TRANSCRIPTION FACTOR TFIIIB COMPONENT B'' HOMOLOG"/>
    <property type="match status" value="1"/>
</dbReference>
<proteinExistence type="predicted"/>
<dbReference type="InterPro" id="IPR017884">
    <property type="entry name" value="SANT_dom"/>
</dbReference>
<dbReference type="Proteomes" id="UP000238479">
    <property type="component" value="Chromosome 5"/>
</dbReference>
<feature type="compositionally biased region" description="Polar residues" evidence="1">
    <location>
        <begin position="405"/>
        <end position="424"/>
    </location>
</feature>
<feature type="compositionally biased region" description="Basic residues" evidence="1">
    <location>
        <begin position="475"/>
        <end position="487"/>
    </location>
</feature>
<dbReference type="GO" id="GO:0001156">
    <property type="term" value="F:TFIIIC-class transcription factor complex binding"/>
    <property type="evidence" value="ECO:0007669"/>
    <property type="project" value="TreeGrafter"/>
</dbReference>
<evidence type="ECO:0000256" key="1">
    <source>
        <dbReference type="SAM" id="MobiDB-lite"/>
    </source>
</evidence>
<evidence type="ECO:0000259" key="2">
    <source>
        <dbReference type="PROSITE" id="PS51293"/>
    </source>
</evidence>
<feature type="compositionally biased region" description="Basic and acidic residues" evidence="1">
    <location>
        <begin position="381"/>
        <end position="391"/>
    </location>
</feature>
<protein>
    <submittedName>
        <fullName evidence="3">Putative transcription factor MYB/SANT family</fullName>
    </submittedName>
</protein>
<evidence type="ECO:0000313" key="3">
    <source>
        <dbReference type="EMBL" id="PRQ33161.1"/>
    </source>
</evidence>
<organism evidence="3 4">
    <name type="scientific">Rosa chinensis</name>
    <name type="common">China rose</name>
    <dbReference type="NCBI Taxonomy" id="74649"/>
    <lineage>
        <taxon>Eukaryota</taxon>
        <taxon>Viridiplantae</taxon>
        <taxon>Streptophyta</taxon>
        <taxon>Embryophyta</taxon>
        <taxon>Tracheophyta</taxon>
        <taxon>Spermatophyta</taxon>
        <taxon>Magnoliopsida</taxon>
        <taxon>eudicotyledons</taxon>
        <taxon>Gunneridae</taxon>
        <taxon>Pentapetalae</taxon>
        <taxon>rosids</taxon>
        <taxon>fabids</taxon>
        <taxon>Rosales</taxon>
        <taxon>Rosaceae</taxon>
        <taxon>Rosoideae</taxon>
        <taxon>Rosoideae incertae sedis</taxon>
        <taxon>Rosa</taxon>
    </lineage>
</organism>
<feature type="domain" description="SANT" evidence="2">
    <location>
        <begin position="586"/>
        <end position="641"/>
    </location>
</feature>
<evidence type="ECO:0000313" key="4">
    <source>
        <dbReference type="Proteomes" id="UP000238479"/>
    </source>
</evidence>
<dbReference type="CDD" id="cd00167">
    <property type="entry name" value="SANT"/>
    <property type="match status" value="1"/>
</dbReference>